<protein>
    <submittedName>
        <fullName evidence="2">Putative transmembrane anti-sigma factor</fullName>
    </submittedName>
</protein>
<keyword evidence="3" id="KW-1185">Reference proteome</keyword>
<dbReference type="KEGG" id="dfe:Dfer_0569"/>
<evidence type="ECO:0000313" key="3">
    <source>
        <dbReference type="Proteomes" id="UP000002011"/>
    </source>
</evidence>
<accession>C6W0A0</accession>
<gene>
    <name evidence="2" type="ordered locus">Dfer_0569</name>
</gene>
<name>C6W0A0_DYAFD</name>
<feature type="compositionally biased region" description="Polar residues" evidence="1">
    <location>
        <begin position="78"/>
        <end position="89"/>
    </location>
</feature>
<evidence type="ECO:0000313" key="2">
    <source>
        <dbReference type="EMBL" id="ACT91834.1"/>
    </source>
</evidence>
<keyword evidence="2" id="KW-0812">Transmembrane</keyword>
<keyword evidence="2" id="KW-0472">Membrane</keyword>
<dbReference type="RefSeq" id="WP_015810091.1">
    <property type="nucleotide sequence ID" value="NC_013037.1"/>
</dbReference>
<evidence type="ECO:0000256" key="1">
    <source>
        <dbReference type="SAM" id="MobiDB-lite"/>
    </source>
</evidence>
<organism evidence="2 3">
    <name type="scientific">Dyadobacter fermentans (strain ATCC 700827 / DSM 18053 / CIP 107007 / KCTC 52180 / NS114)</name>
    <dbReference type="NCBI Taxonomy" id="471854"/>
    <lineage>
        <taxon>Bacteria</taxon>
        <taxon>Pseudomonadati</taxon>
        <taxon>Bacteroidota</taxon>
        <taxon>Cytophagia</taxon>
        <taxon>Cytophagales</taxon>
        <taxon>Spirosomataceae</taxon>
        <taxon>Dyadobacter</taxon>
    </lineage>
</organism>
<feature type="region of interest" description="Disordered" evidence="1">
    <location>
        <begin position="133"/>
        <end position="164"/>
    </location>
</feature>
<dbReference type="Proteomes" id="UP000002011">
    <property type="component" value="Chromosome"/>
</dbReference>
<proteinExistence type="predicted"/>
<dbReference type="EMBL" id="CP001619">
    <property type="protein sequence ID" value="ACT91834.1"/>
    <property type="molecule type" value="Genomic_DNA"/>
</dbReference>
<dbReference type="STRING" id="471854.Dfer_0569"/>
<dbReference type="eggNOG" id="COG5662">
    <property type="taxonomic scope" value="Bacteria"/>
</dbReference>
<reference evidence="2 3" key="1">
    <citation type="journal article" date="2009" name="Stand. Genomic Sci.">
        <title>Complete genome sequence of Dyadobacter fermentans type strain (NS114).</title>
        <authorList>
            <person name="Lang E."/>
            <person name="Lapidus A."/>
            <person name="Chertkov O."/>
            <person name="Brettin T."/>
            <person name="Detter J.C."/>
            <person name="Han C."/>
            <person name="Copeland A."/>
            <person name="Glavina Del Rio T."/>
            <person name="Nolan M."/>
            <person name="Chen F."/>
            <person name="Lucas S."/>
            <person name="Tice H."/>
            <person name="Cheng J.F."/>
            <person name="Land M."/>
            <person name="Hauser L."/>
            <person name="Chang Y.J."/>
            <person name="Jeffries C.D."/>
            <person name="Kopitz M."/>
            <person name="Bruce D."/>
            <person name="Goodwin L."/>
            <person name="Pitluck S."/>
            <person name="Ovchinnikova G."/>
            <person name="Pati A."/>
            <person name="Ivanova N."/>
            <person name="Mavrommatis K."/>
            <person name="Chen A."/>
            <person name="Palaniappan K."/>
            <person name="Chain P."/>
            <person name="Bristow J."/>
            <person name="Eisen J.A."/>
            <person name="Markowitz V."/>
            <person name="Hugenholtz P."/>
            <person name="Goker M."/>
            <person name="Rohde M."/>
            <person name="Kyrpides N.C."/>
            <person name="Klenk H.P."/>
        </authorList>
    </citation>
    <scope>NUCLEOTIDE SEQUENCE [LARGE SCALE GENOMIC DNA]</scope>
    <source>
        <strain evidence="3">ATCC 700827 / DSM 18053 / CIP 107007 / KCTC 52180 / NS114</strain>
    </source>
</reference>
<dbReference type="OrthoDB" id="959844at2"/>
<dbReference type="HOGENOM" id="CLU_942442_0_0_10"/>
<dbReference type="AlphaFoldDB" id="C6W0A0"/>
<sequence>MELSQETFDEIHRYLSGQGTPEERADFAKRLQTDESLARAVDTERRIRDGLKASENRKLFRDIHAQLQSEGALAFKNTPDNQNDTNITPLQPAAGPQTTRRWPYIAAAASVLLAIGLIWYANDEPKPTQIASKTTITDQPAIPDTTPQAKPAEQPAPSKAVTPATKRLETPAPALPETDLFAEYFKADTQLESPFPKDKLGISPAAFRQWRSDTARVNQGVRHLAQREAALALPELQHVENSSFRQVKNAAEWYIALAYLQQNDRKSCEEQLKKVISNTESTYNPQAVELLAKIR</sequence>
<feature type="region of interest" description="Disordered" evidence="1">
    <location>
        <begin position="74"/>
        <end position="97"/>
    </location>
</feature>